<dbReference type="Gene3D" id="2.60.420.10">
    <property type="entry name" value="Maltose phosphorylase, domain 3"/>
    <property type="match status" value="1"/>
</dbReference>
<evidence type="ECO:0000313" key="2">
    <source>
        <dbReference type="Proteomes" id="UP000623010"/>
    </source>
</evidence>
<dbReference type="EMBL" id="BMWH01000006">
    <property type="protein sequence ID" value="GGZ83427.1"/>
    <property type="molecule type" value="Genomic_DNA"/>
</dbReference>
<gene>
    <name evidence="1" type="ORF">GCM10010389_21580</name>
</gene>
<protein>
    <submittedName>
        <fullName evidence="1">Uncharacterized protein</fullName>
    </submittedName>
</protein>
<dbReference type="AlphaFoldDB" id="A0A918R297"/>
<accession>A0A918R297</accession>
<name>A0A918R297_9ACTN</name>
<reference evidence="1" key="1">
    <citation type="journal article" date="2014" name="Int. J. Syst. Evol. Microbiol.">
        <title>Complete genome sequence of Corynebacterium casei LMG S-19264T (=DSM 44701T), isolated from a smear-ripened cheese.</title>
        <authorList>
            <consortium name="US DOE Joint Genome Institute (JGI-PGF)"/>
            <person name="Walter F."/>
            <person name="Albersmeier A."/>
            <person name="Kalinowski J."/>
            <person name="Ruckert C."/>
        </authorList>
    </citation>
    <scope>NUCLEOTIDE SEQUENCE</scope>
    <source>
        <strain evidence="1">JCM 5016</strain>
    </source>
</reference>
<comment type="caution">
    <text evidence="1">The sequence shown here is derived from an EMBL/GenBank/DDBJ whole genome shotgun (WGS) entry which is preliminary data.</text>
</comment>
<sequence length="53" mass="5785">MPVNTTAEVWVPARRAFSVARDEAEGARFLRMRDGCAVFAAGSGTYRFSAPYA</sequence>
<proteinExistence type="predicted"/>
<organism evidence="1 2">
    <name type="scientific">Streptomyces echinoruber</name>
    <dbReference type="NCBI Taxonomy" id="68898"/>
    <lineage>
        <taxon>Bacteria</taxon>
        <taxon>Bacillati</taxon>
        <taxon>Actinomycetota</taxon>
        <taxon>Actinomycetes</taxon>
        <taxon>Kitasatosporales</taxon>
        <taxon>Streptomycetaceae</taxon>
        <taxon>Streptomyces</taxon>
    </lineage>
</organism>
<dbReference type="Proteomes" id="UP000623010">
    <property type="component" value="Unassembled WGS sequence"/>
</dbReference>
<evidence type="ECO:0000313" key="1">
    <source>
        <dbReference type="EMBL" id="GGZ83427.1"/>
    </source>
</evidence>
<reference evidence="1" key="2">
    <citation type="submission" date="2020-09" db="EMBL/GenBank/DDBJ databases">
        <authorList>
            <person name="Sun Q."/>
            <person name="Ohkuma M."/>
        </authorList>
    </citation>
    <scope>NUCLEOTIDE SEQUENCE</scope>
    <source>
        <strain evidence="1">JCM 5016</strain>
    </source>
</reference>
<keyword evidence="2" id="KW-1185">Reference proteome</keyword>